<protein>
    <submittedName>
        <fullName evidence="1">Acyl-CoA thioesterase</fullName>
    </submittedName>
</protein>
<dbReference type="Gene3D" id="3.10.129.10">
    <property type="entry name" value="Hotdog Thioesterase"/>
    <property type="match status" value="1"/>
</dbReference>
<keyword evidence="2" id="KW-1185">Reference proteome</keyword>
<dbReference type="RefSeq" id="WP_126702599.1">
    <property type="nucleotide sequence ID" value="NZ_RWKW01000147.1"/>
</dbReference>
<comment type="caution">
    <text evidence="1">The sequence shown here is derived from an EMBL/GenBank/DDBJ whole genome shotgun (WGS) entry which is preliminary data.</text>
</comment>
<dbReference type="Pfam" id="PF13279">
    <property type="entry name" value="4HBT_2"/>
    <property type="match status" value="1"/>
</dbReference>
<dbReference type="InterPro" id="IPR029069">
    <property type="entry name" value="HotDog_dom_sf"/>
</dbReference>
<dbReference type="AlphaFoldDB" id="A0A429YF52"/>
<dbReference type="CDD" id="cd00586">
    <property type="entry name" value="4HBT"/>
    <property type="match status" value="1"/>
</dbReference>
<evidence type="ECO:0000313" key="2">
    <source>
        <dbReference type="Proteomes" id="UP000278398"/>
    </source>
</evidence>
<evidence type="ECO:0000313" key="1">
    <source>
        <dbReference type="EMBL" id="RST80047.1"/>
    </source>
</evidence>
<proteinExistence type="predicted"/>
<dbReference type="SUPFAM" id="SSF54637">
    <property type="entry name" value="Thioesterase/thiol ester dehydrase-isomerase"/>
    <property type="match status" value="1"/>
</dbReference>
<dbReference type="OrthoDB" id="7204167at2"/>
<dbReference type="EMBL" id="RWKW01000147">
    <property type="protein sequence ID" value="RST80047.1"/>
    <property type="molecule type" value="Genomic_DNA"/>
</dbReference>
<dbReference type="Proteomes" id="UP000278398">
    <property type="component" value="Unassembled WGS sequence"/>
</dbReference>
<gene>
    <name evidence="1" type="ORF">EJC49_24760</name>
</gene>
<sequence>MIEIVHENSIPVSFGDCDPAGIVHYPNHFRWFDATFHALLRRWGGGHNAICAELGSIGLGLIDVGGTFRSPAVNGDRLDLVARIVEWNARTFRLAYKGMIGERLVVEGFELRGVFIREGERLRGGEVAPLRAILEAGAARAAS</sequence>
<reference evidence="1 2" key="1">
    <citation type="submission" date="2018-12" db="EMBL/GenBank/DDBJ databases">
        <title>Mesorhizobium carbonis sp. nov., isolated from coal mine water.</title>
        <authorList>
            <person name="Xin W."/>
            <person name="Xu Z."/>
            <person name="Xiang F."/>
            <person name="Zhang J."/>
            <person name="Xi L."/>
            <person name="Liu J."/>
        </authorList>
    </citation>
    <scope>NUCLEOTIDE SEQUENCE [LARGE SCALE GENOMIC DNA]</scope>
    <source>
        <strain evidence="1 2">B2.3</strain>
    </source>
</reference>
<name>A0A429YF52_9HYPH</name>
<accession>A0A429YF52</accession>
<organism evidence="1 2">
    <name type="scientific">Aquibium carbonis</name>
    <dbReference type="NCBI Taxonomy" id="2495581"/>
    <lineage>
        <taxon>Bacteria</taxon>
        <taxon>Pseudomonadati</taxon>
        <taxon>Pseudomonadota</taxon>
        <taxon>Alphaproteobacteria</taxon>
        <taxon>Hyphomicrobiales</taxon>
        <taxon>Phyllobacteriaceae</taxon>
        <taxon>Aquibium</taxon>
    </lineage>
</organism>